<dbReference type="Proteomes" id="UP000248916">
    <property type="component" value="Unassembled WGS sequence"/>
</dbReference>
<dbReference type="AlphaFoldDB" id="A0A2W7N2J1"/>
<dbReference type="SUPFAM" id="SSF47240">
    <property type="entry name" value="Ferritin-like"/>
    <property type="match status" value="1"/>
</dbReference>
<dbReference type="InterPro" id="IPR012347">
    <property type="entry name" value="Ferritin-like"/>
</dbReference>
<dbReference type="PANTHER" id="PTHR42932">
    <property type="entry name" value="GENERAL STRESS PROTEIN 20U"/>
    <property type="match status" value="1"/>
</dbReference>
<dbReference type="GO" id="GO:0003677">
    <property type="term" value="F:DNA binding"/>
    <property type="evidence" value="ECO:0007669"/>
    <property type="project" value="UniProtKB-KW"/>
</dbReference>
<dbReference type="InterPro" id="IPR009078">
    <property type="entry name" value="Ferritin-like_SF"/>
</dbReference>
<comment type="caution">
    <text evidence="4">The sequence shown here is derived from an EMBL/GenBank/DDBJ whole genome shotgun (WGS) entry which is preliminary data.</text>
</comment>
<dbReference type="CDD" id="cd01043">
    <property type="entry name" value="DPS"/>
    <property type="match status" value="1"/>
</dbReference>
<reference evidence="4 5" key="1">
    <citation type="submission" date="2018-06" db="EMBL/GenBank/DDBJ databases">
        <title>Genomic Encyclopedia of Archaeal and Bacterial Type Strains, Phase II (KMG-II): from individual species to whole genera.</title>
        <authorList>
            <person name="Goeker M."/>
        </authorList>
    </citation>
    <scope>NUCLEOTIDE SEQUENCE [LARGE SCALE GENOMIC DNA]</scope>
    <source>
        <strain evidence="4 5">DSM 22009</strain>
    </source>
</reference>
<dbReference type="OrthoDB" id="9797687at2"/>
<dbReference type="EMBL" id="QKZL01000014">
    <property type="protein sequence ID" value="PZX14328.1"/>
    <property type="molecule type" value="Genomic_DNA"/>
</dbReference>
<accession>A0A2W7N2J1</accession>
<keyword evidence="4" id="KW-0238">DNA-binding</keyword>
<keyword evidence="5" id="KW-1185">Reference proteome</keyword>
<proteinExistence type="inferred from homology"/>
<dbReference type="Gene3D" id="1.20.1260.10">
    <property type="match status" value="1"/>
</dbReference>
<comment type="similarity">
    <text evidence="1 2">Belongs to the Dps family.</text>
</comment>
<gene>
    <name evidence="4" type="ORF">LX81_02911</name>
</gene>
<dbReference type="GO" id="GO:0008199">
    <property type="term" value="F:ferric iron binding"/>
    <property type="evidence" value="ECO:0007669"/>
    <property type="project" value="InterPro"/>
</dbReference>
<organism evidence="4 5">
    <name type="scientific">Palleronia aestuarii</name>
    <dbReference type="NCBI Taxonomy" id="568105"/>
    <lineage>
        <taxon>Bacteria</taxon>
        <taxon>Pseudomonadati</taxon>
        <taxon>Pseudomonadota</taxon>
        <taxon>Alphaproteobacteria</taxon>
        <taxon>Rhodobacterales</taxon>
        <taxon>Roseobacteraceae</taxon>
        <taxon>Palleronia</taxon>
    </lineage>
</organism>
<dbReference type="PANTHER" id="PTHR42932:SF3">
    <property type="entry name" value="DNA PROTECTION DURING STARVATION PROTEIN"/>
    <property type="match status" value="1"/>
</dbReference>
<name>A0A2W7N2J1_9RHOB</name>
<evidence type="ECO:0000259" key="3">
    <source>
        <dbReference type="Pfam" id="PF00210"/>
    </source>
</evidence>
<evidence type="ECO:0000256" key="2">
    <source>
        <dbReference type="RuleBase" id="RU003875"/>
    </source>
</evidence>
<dbReference type="InterPro" id="IPR002177">
    <property type="entry name" value="DPS_DNA-bd"/>
</dbReference>
<evidence type="ECO:0000256" key="1">
    <source>
        <dbReference type="ARBA" id="ARBA00009497"/>
    </source>
</evidence>
<sequence length="159" mass="17321">MAETASDLSPDASAEIAAALNQALAETVVATMLAQNFHWNVTGMAFGPLHALFQTIYEDHFVGQDDLAERVRALGETAEGKLATHLERSKVTEGDASAEDREMIRHMAEAEETIGATLAGLSEVAAGHGDIRTEDLAIERGRIHDKFAWMLRAHLRDRV</sequence>
<evidence type="ECO:0000313" key="5">
    <source>
        <dbReference type="Proteomes" id="UP000248916"/>
    </source>
</evidence>
<dbReference type="InterPro" id="IPR008331">
    <property type="entry name" value="Ferritin_DPS_dom"/>
</dbReference>
<dbReference type="Pfam" id="PF00210">
    <property type="entry name" value="Ferritin"/>
    <property type="match status" value="1"/>
</dbReference>
<protein>
    <submittedName>
        <fullName evidence="4">Starvation-inducible DNA-binding protein</fullName>
    </submittedName>
</protein>
<dbReference type="RefSeq" id="WP_111538012.1">
    <property type="nucleotide sequence ID" value="NZ_QKZL01000014.1"/>
</dbReference>
<evidence type="ECO:0000313" key="4">
    <source>
        <dbReference type="EMBL" id="PZX14328.1"/>
    </source>
</evidence>
<feature type="domain" description="Ferritin/DPS" evidence="3">
    <location>
        <begin position="18"/>
        <end position="157"/>
    </location>
</feature>
<dbReference type="PRINTS" id="PR01346">
    <property type="entry name" value="HELNAPAPROT"/>
</dbReference>
<dbReference type="PIRSF" id="PIRSF005900">
    <property type="entry name" value="Dps"/>
    <property type="match status" value="1"/>
</dbReference>